<proteinExistence type="predicted"/>
<dbReference type="RefSeq" id="WP_245910627.1">
    <property type="nucleotide sequence ID" value="NZ_JAMTCV010000012.1"/>
</dbReference>
<gene>
    <name evidence="1" type="ORF">SAMN04244553_6545</name>
</gene>
<protein>
    <submittedName>
        <fullName evidence="1">Uncharacterized protein</fullName>
    </submittedName>
</protein>
<sequence length="77" mass="8783">MLCTTEPFLGERAPCGKLRGGTRHREDDEEGLVIDNLHYDCGCRRIRREFHDGSVRIQVIRHDGKVLADEHSGDHEA</sequence>
<evidence type="ECO:0000313" key="1">
    <source>
        <dbReference type="EMBL" id="SNY89526.1"/>
    </source>
</evidence>
<keyword evidence="2" id="KW-1185">Reference proteome</keyword>
<dbReference type="AlphaFoldDB" id="A0A285M0T3"/>
<accession>A0A285M0T3</accession>
<evidence type="ECO:0000313" key="2">
    <source>
        <dbReference type="Proteomes" id="UP000219565"/>
    </source>
</evidence>
<reference evidence="1 2" key="1">
    <citation type="submission" date="2017-09" db="EMBL/GenBank/DDBJ databases">
        <authorList>
            <person name="Ehlers B."/>
            <person name="Leendertz F.H."/>
        </authorList>
    </citation>
    <scope>NUCLEOTIDE SEQUENCE [LARGE SCALE GENOMIC DNA]</scope>
    <source>
        <strain evidence="1 2">DSM 45537</strain>
    </source>
</reference>
<name>A0A285M0T3_9NOCA</name>
<dbReference type="Proteomes" id="UP000219565">
    <property type="component" value="Unassembled WGS sequence"/>
</dbReference>
<dbReference type="STRING" id="1379680.GCA_001612615_04450"/>
<dbReference type="EMBL" id="OBEG01000009">
    <property type="protein sequence ID" value="SNY89526.1"/>
    <property type="molecule type" value="Genomic_DNA"/>
</dbReference>
<organism evidence="1 2">
    <name type="scientific">Nocardia amikacinitolerans</name>
    <dbReference type="NCBI Taxonomy" id="756689"/>
    <lineage>
        <taxon>Bacteria</taxon>
        <taxon>Bacillati</taxon>
        <taxon>Actinomycetota</taxon>
        <taxon>Actinomycetes</taxon>
        <taxon>Mycobacteriales</taxon>
        <taxon>Nocardiaceae</taxon>
        <taxon>Nocardia</taxon>
    </lineage>
</organism>